<name>A0ABQ1I7H8_9ALTE</name>
<accession>A0ABQ1I7H8</accession>
<protein>
    <submittedName>
        <fullName evidence="1">Uncharacterized protein</fullName>
    </submittedName>
</protein>
<gene>
    <name evidence="1" type="ORF">GCM10007414_37810</name>
</gene>
<comment type="caution">
    <text evidence="1">The sequence shown here is derived from an EMBL/GenBank/DDBJ whole genome shotgun (WGS) entry which is preliminary data.</text>
</comment>
<evidence type="ECO:0000313" key="1">
    <source>
        <dbReference type="EMBL" id="GGB20842.1"/>
    </source>
</evidence>
<proteinExistence type="predicted"/>
<dbReference type="Proteomes" id="UP000651977">
    <property type="component" value="Unassembled WGS sequence"/>
</dbReference>
<organism evidence="1 2">
    <name type="scientific">Agarivorans gilvus</name>
    <dbReference type="NCBI Taxonomy" id="680279"/>
    <lineage>
        <taxon>Bacteria</taxon>
        <taxon>Pseudomonadati</taxon>
        <taxon>Pseudomonadota</taxon>
        <taxon>Gammaproteobacteria</taxon>
        <taxon>Alteromonadales</taxon>
        <taxon>Alteromonadaceae</taxon>
        <taxon>Agarivorans</taxon>
    </lineage>
</organism>
<keyword evidence="2" id="KW-1185">Reference proteome</keyword>
<dbReference type="EMBL" id="BMDY01000037">
    <property type="protein sequence ID" value="GGB20842.1"/>
    <property type="molecule type" value="Genomic_DNA"/>
</dbReference>
<reference evidence="2" key="1">
    <citation type="journal article" date="2019" name="Int. J. Syst. Evol. Microbiol.">
        <title>The Global Catalogue of Microorganisms (GCM) 10K type strain sequencing project: providing services to taxonomists for standard genome sequencing and annotation.</title>
        <authorList>
            <consortium name="The Broad Institute Genomics Platform"/>
            <consortium name="The Broad Institute Genome Sequencing Center for Infectious Disease"/>
            <person name="Wu L."/>
            <person name="Ma J."/>
        </authorList>
    </citation>
    <scope>NUCLEOTIDE SEQUENCE [LARGE SCALE GENOMIC DNA]</scope>
    <source>
        <strain evidence="2">CGMCC 1.10131</strain>
    </source>
</reference>
<sequence length="54" mass="6014">MGWLLRTEHYRNIFSVSLWAKGEVKKEMSAAAGQAIANACPHKLMKPMAAPKLM</sequence>
<evidence type="ECO:0000313" key="2">
    <source>
        <dbReference type="Proteomes" id="UP000651977"/>
    </source>
</evidence>